<comment type="caution">
    <text evidence="2">The sequence shown here is derived from an EMBL/GenBank/DDBJ whole genome shotgun (WGS) entry which is preliminary data.</text>
</comment>
<keyword evidence="1" id="KW-0472">Membrane</keyword>
<dbReference type="Proteomes" id="UP001286456">
    <property type="component" value="Unassembled WGS sequence"/>
</dbReference>
<keyword evidence="1" id="KW-1133">Transmembrane helix</keyword>
<keyword evidence="1" id="KW-0812">Transmembrane</keyword>
<dbReference type="EMBL" id="JAUEPO010000005">
    <property type="protein sequence ID" value="KAK3321444.1"/>
    <property type="molecule type" value="Genomic_DNA"/>
</dbReference>
<evidence type="ECO:0000313" key="2">
    <source>
        <dbReference type="EMBL" id="KAK3321444.1"/>
    </source>
</evidence>
<organism evidence="2 3">
    <name type="scientific">Cercophora scortea</name>
    <dbReference type="NCBI Taxonomy" id="314031"/>
    <lineage>
        <taxon>Eukaryota</taxon>
        <taxon>Fungi</taxon>
        <taxon>Dikarya</taxon>
        <taxon>Ascomycota</taxon>
        <taxon>Pezizomycotina</taxon>
        <taxon>Sordariomycetes</taxon>
        <taxon>Sordariomycetidae</taxon>
        <taxon>Sordariales</taxon>
        <taxon>Lasiosphaeriaceae</taxon>
        <taxon>Cercophora</taxon>
    </lineage>
</organism>
<reference evidence="2" key="1">
    <citation type="journal article" date="2023" name="Mol. Phylogenet. Evol.">
        <title>Genome-scale phylogeny and comparative genomics of the fungal order Sordariales.</title>
        <authorList>
            <person name="Hensen N."/>
            <person name="Bonometti L."/>
            <person name="Westerberg I."/>
            <person name="Brannstrom I.O."/>
            <person name="Guillou S."/>
            <person name="Cros-Aarteil S."/>
            <person name="Calhoun S."/>
            <person name="Haridas S."/>
            <person name="Kuo A."/>
            <person name="Mondo S."/>
            <person name="Pangilinan J."/>
            <person name="Riley R."/>
            <person name="LaButti K."/>
            <person name="Andreopoulos B."/>
            <person name="Lipzen A."/>
            <person name="Chen C."/>
            <person name="Yan M."/>
            <person name="Daum C."/>
            <person name="Ng V."/>
            <person name="Clum A."/>
            <person name="Steindorff A."/>
            <person name="Ohm R.A."/>
            <person name="Martin F."/>
            <person name="Silar P."/>
            <person name="Natvig D.O."/>
            <person name="Lalanne C."/>
            <person name="Gautier V."/>
            <person name="Ament-Velasquez S.L."/>
            <person name="Kruys A."/>
            <person name="Hutchinson M.I."/>
            <person name="Powell A.J."/>
            <person name="Barry K."/>
            <person name="Miller A.N."/>
            <person name="Grigoriev I.V."/>
            <person name="Debuchy R."/>
            <person name="Gladieux P."/>
            <person name="Hiltunen Thoren M."/>
            <person name="Johannesson H."/>
        </authorList>
    </citation>
    <scope>NUCLEOTIDE SEQUENCE</scope>
    <source>
        <strain evidence="2">SMH4131-1</strain>
    </source>
</reference>
<evidence type="ECO:0000256" key="1">
    <source>
        <dbReference type="SAM" id="Phobius"/>
    </source>
</evidence>
<dbReference type="AlphaFoldDB" id="A0AAE0IAA3"/>
<feature type="transmembrane region" description="Helical" evidence="1">
    <location>
        <begin position="100"/>
        <end position="128"/>
    </location>
</feature>
<accession>A0AAE0IAA3</accession>
<name>A0AAE0IAA3_9PEZI</name>
<gene>
    <name evidence="2" type="ORF">B0T19DRAFT_432324</name>
</gene>
<keyword evidence="3" id="KW-1185">Reference proteome</keyword>
<evidence type="ECO:0000313" key="3">
    <source>
        <dbReference type="Proteomes" id="UP001286456"/>
    </source>
</evidence>
<sequence>MGIVMRRAARGWILRVRGMVRRRRRRKKRRRKRRRGFRCLGTGRGLGFRLGLGLGMVVWSGEIFLGDWRGELALLRLLLRAGALRWCRGRRPTACPLSSFVFFLFFSFLLSFLFSLGFGSSCCCSLIWSRRSCIYGVQTHTRMDGWMDGSGAANGWLDSMGGKGGRGLHYFTLEEICLGLERKLNCRPLLDWRCGVI</sequence>
<proteinExistence type="predicted"/>
<protein>
    <submittedName>
        <fullName evidence="2">Uncharacterized protein</fullName>
    </submittedName>
</protein>
<reference evidence="2" key="2">
    <citation type="submission" date="2023-06" db="EMBL/GenBank/DDBJ databases">
        <authorList>
            <consortium name="Lawrence Berkeley National Laboratory"/>
            <person name="Haridas S."/>
            <person name="Hensen N."/>
            <person name="Bonometti L."/>
            <person name="Westerberg I."/>
            <person name="Brannstrom I.O."/>
            <person name="Guillou S."/>
            <person name="Cros-Aarteil S."/>
            <person name="Calhoun S."/>
            <person name="Kuo A."/>
            <person name="Mondo S."/>
            <person name="Pangilinan J."/>
            <person name="Riley R."/>
            <person name="Labutti K."/>
            <person name="Andreopoulos B."/>
            <person name="Lipzen A."/>
            <person name="Chen C."/>
            <person name="Yanf M."/>
            <person name="Daum C."/>
            <person name="Ng V."/>
            <person name="Clum A."/>
            <person name="Steindorff A."/>
            <person name="Ohm R."/>
            <person name="Martin F."/>
            <person name="Silar P."/>
            <person name="Natvig D."/>
            <person name="Lalanne C."/>
            <person name="Gautier V."/>
            <person name="Ament-Velasquez S.L."/>
            <person name="Kruys A."/>
            <person name="Hutchinson M.I."/>
            <person name="Powell A.J."/>
            <person name="Barry K."/>
            <person name="Miller A.N."/>
            <person name="Grigoriev I.V."/>
            <person name="Debuchy R."/>
            <person name="Gladieux P."/>
            <person name="Thoren M.H."/>
            <person name="Johannesson H."/>
        </authorList>
    </citation>
    <scope>NUCLEOTIDE SEQUENCE</scope>
    <source>
        <strain evidence="2">SMH4131-1</strain>
    </source>
</reference>